<proteinExistence type="predicted"/>
<evidence type="ECO:0000313" key="3">
    <source>
        <dbReference type="WBParaSite" id="BTMF_0000801201-mRNA-1"/>
    </source>
</evidence>
<name>A0A0R3QKA2_9BILA</name>
<accession>A0A0R3QKA2</accession>
<dbReference type="EMBL" id="UZAG01015499">
    <property type="protein sequence ID" value="VDO20898.1"/>
    <property type="molecule type" value="Genomic_DNA"/>
</dbReference>
<organism evidence="3">
    <name type="scientific">Brugia timori</name>
    <dbReference type="NCBI Taxonomy" id="42155"/>
    <lineage>
        <taxon>Eukaryota</taxon>
        <taxon>Metazoa</taxon>
        <taxon>Ecdysozoa</taxon>
        <taxon>Nematoda</taxon>
        <taxon>Chromadorea</taxon>
        <taxon>Rhabditida</taxon>
        <taxon>Spirurina</taxon>
        <taxon>Spiruromorpha</taxon>
        <taxon>Filarioidea</taxon>
        <taxon>Onchocercidae</taxon>
        <taxon>Brugia</taxon>
    </lineage>
</organism>
<dbReference type="PROSITE" id="PS51257">
    <property type="entry name" value="PROKAR_LIPOPROTEIN"/>
    <property type="match status" value="1"/>
</dbReference>
<protein>
    <submittedName>
        <fullName evidence="3">Secreted protein</fullName>
    </submittedName>
</protein>
<reference evidence="3" key="1">
    <citation type="submission" date="2017-02" db="UniProtKB">
        <authorList>
            <consortium name="WormBaseParasite"/>
        </authorList>
    </citation>
    <scope>IDENTIFICATION</scope>
</reference>
<keyword evidence="2" id="KW-1185">Reference proteome</keyword>
<dbReference type="Proteomes" id="UP000280834">
    <property type="component" value="Unassembled WGS sequence"/>
</dbReference>
<evidence type="ECO:0000313" key="2">
    <source>
        <dbReference type="Proteomes" id="UP000280834"/>
    </source>
</evidence>
<dbReference type="WBParaSite" id="BTMF_0000801201-mRNA-1">
    <property type="protein sequence ID" value="BTMF_0000801201-mRNA-1"/>
    <property type="gene ID" value="BTMF_0000801201"/>
</dbReference>
<dbReference type="AlphaFoldDB" id="A0A0R3QKA2"/>
<reference evidence="1 2" key="2">
    <citation type="submission" date="2018-11" db="EMBL/GenBank/DDBJ databases">
        <authorList>
            <consortium name="Pathogen Informatics"/>
        </authorList>
    </citation>
    <scope>NUCLEOTIDE SEQUENCE [LARGE SCALE GENOMIC DNA]</scope>
</reference>
<gene>
    <name evidence="1" type="ORF">BTMF_LOCUS6111</name>
</gene>
<evidence type="ECO:0000313" key="1">
    <source>
        <dbReference type="EMBL" id="VDO20898.1"/>
    </source>
</evidence>
<sequence>MKTALFARNCCRRSFFSACCNFFSSCSARISSSNLLSFVCSSI</sequence>